<evidence type="ECO:0000313" key="4">
    <source>
        <dbReference type="EMBL" id="KAG0465600.1"/>
    </source>
</evidence>
<evidence type="ECO:0000256" key="2">
    <source>
        <dbReference type="SAM" id="SignalP"/>
    </source>
</evidence>
<sequence length="285" mass="31776">MAVSSFDSFALICSWVFLLMPFGLRKLGSKKNANVPQFGKWENEGSVPYTQYFENARKGKNAARMINPNDPLENPEAFYTDDPPIHASPSRAAAKLGTERMKHERCSSGEEVTETQVVNYRITEPTSIQKRISGSPNRWQNQGDNQRRTSRHNGGSEHSIEHSPVHHPHIRSASKGGVYSPSKERRTSSEKHRLAPNTPGRSKTKLGDCSDNVIDKCSAVPKFGDWNVSDPTSGDGYSYIFGQVREEKHSGSNNIPSISREQSSGSPRRKTNSESVNICCFCFKK</sequence>
<dbReference type="PANTHER" id="PTHR33159">
    <property type="entry name" value="RPM1-INTERACTING PROTEIN 4 (RIN4) FAMILY PROTEIN"/>
    <property type="match status" value="1"/>
</dbReference>
<comment type="caution">
    <text evidence="4">The sequence shown here is derived from an EMBL/GenBank/DDBJ whole genome shotgun (WGS) entry which is preliminary data.</text>
</comment>
<feature type="region of interest" description="Disordered" evidence="1">
    <location>
        <begin position="247"/>
        <end position="272"/>
    </location>
</feature>
<dbReference type="Proteomes" id="UP000639772">
    <property type="component" value="Chromosome 10"/>
</dbReference>
<feature type="domain" description="RIN4 pathogenic type III effector avirulence factor Avr cleavage site" evidence="3">
    <location>
        <begin position="30"/>
        <end position="60"/>
    </location>
</feature>
<feature type="compositionally biased region" description="Basic and acidic residues" evidence="1">
    <location>
        <begin position="97"/>
        <end position="108"/>
    </location>
</feature>
<dbReference type="InterPro" id="IPR040387">
    <property type="entry name" value="RIN4/NOI4"/>
</dbReference>
<evidence type="ECO:0000256" key="1">
    <source>
        <dbReference type="SAM" id="MobiDB-lite"/>
    </source>
</evidence>
<dbReference type="OrthoDB" id="1109067at2759"/>
<accession>A0A835Q7D7</accession>
<proteinExistence type="predicted"/>
<feature type="compositionally biased region" description="Polar residues" evidence="1">
    <location>
        <begin position="251"/>
        <end position="266"/>
    </location>
</feature>
<evidence type="ECO:0000259" key="3">
    <source>
        <dbReference type="Pfam" id="PF05627"/>
    </source>
</evidence>
<dbReference type="AlphaFoldDB" id="A0A835Q7D7"/>
<feature type="compositionally biased region" description="Basic and acidic residues" evidence="1">
    <location>
        <begin position="154"/>
        <end position="164"/>
    </location>
</feature>
<evidence type="ECO:0000313" key="5">
    <source>
        <dbReference type="Proteomes" id="UP000639772"/>
    </source>
</evidence>
<reference evidence="4 5" key="1">
    <citation type="journal article" date="2020" name="Nat. Food">
        <title>A phased Vanilla planifolia genome enables genetic improvement of flavour and production.</title>
        <authorList>
            <person name="Hasing T."/>
            <person name="Tang H."/>
            <person name="Brym M."/>
            <person name="Khazi F."/>
            <person name="Huang T."/>
            <person name="Chambers A.H."/>
        </authorList>
    </citation>
    <scope>NUCLEOTIDE SEQUENCE [LARGE SCALE GENOMIC DNA]</scope>
    <source>
        <tissue evidence="4">Leaf</tissue>
    </source>
</reference>
<dbReference type="InterPro" id="IPR008700">
    <property type="entry name" value="TypeIII_avirulence_cleave"/>
</dbReference>
<feature type="region of interest" description="Disordered" evidence="1">
    <location>
        <begin position="80"/>
        <end position="112"/>
    </location>
</feature>
<dbReference type="GO" id="GO:0005886">
    <property type="term" value="C:plasma membrane"/>
    <property type="evidence" value="ECO:0007669"/>
    <property type="project" value="TreeGrafter"/>
</dbReference>
<feature type="chain" id="PRO_5032995547" description="RIN4 pathogenic type III effector avirulence factor Avr cleavage site domain-containing protein" evidence="2">
    <location>
        <begin position="26"/>
        <end position="285"/>
    </location>
</feature>
<feature type="compositionally biased region" description="Basic and acidic residues" evidence="1">
    <location>
        <begin position="182"/>
        <end position="193"/>
    </location>
</feature>
<organism evidence="4 5">
    <name type="scientific">Vanilla planifolia</name>
    <name type="common">Vanilla</name>
    <dbReference type="NCBI Taxonomy" id="51239"/>
    <lineage>
        <taxon>Eukaryota</taxon>
        <taxon>Viridiplantae</taxon>
        <taxon>Streptophyta</taxon>
        <taxon>Embryophyta</taxon>
        <taxon>Tracheophyta</taxon>
        <taxon>Spermatophyta</taxon>
        <taxon>Magnoliopsida</taxon>
        <taxon>Liliopsida</taxon>
        <taxon>Asparagales</taxon>
        <taxon>Orchidaceae</taxon>
        <taxon>Vanilloideae</taxon>
        <taxon>Vanilleae</taxon>
        <taxon>Vanilla</taxon>
    </lineage>
</organism>
<keyword evidence="2" id="KW-0732">Signal</keyword>
<dbReference type="EMBL" id="JADCNM010000010">
    <property type="protein sequence ID" value="KAG0465600.1"/>
    <property type="molecule type" value="Genomic_DNA"/>
</dbReference>
<feature type="region of interest" description="Disordered" evidence="1">
    <location>
        <begin position="125"/>
        <end position="208"/>
    </location>
</feature>
<name>A0A835Q7D7_VANPL</name>
<gene>
    <name evidence="4" type="ORF">HPP92_019764</name>
</gene>
<dbReference type="PANTHER" id="PTHR33159:SF6">
    <property type="entry name" value="RPM1-INTERACTING PROTEIN 4"/>
    <property type="match status" value="1"/>
</dbReference>
<feature type="signal peptide" evidence="2">
    <location>
        <begin position="1"/>
        <end position="25"/>
    </location>
</feature>
<dbReference type="Pfam" id="PF05627">
    <property type="entry name" value="AvrRpt-cleavage"/>
    <property type="match status" value="2"/>
</dbReference>
<feature type="domain" description="RIN4 pathogenic type III effector avirulence factor Avr cleavage site" evidence="3">
    <location>
        <begin position="216"/>
        <end position="248"/>
    </location>
</feature>
<protein>
    <recommendedName>
        <fullName evidence="3">RIN4 pathogenic type III effector avirulence factor Avr cleavage site domain-containing protein</fullName>
    </recommendedName>
</protein>
<feature type="compositionally biased region" description="Polar residues" evidence="1">
    <location>
        <begin position="125"/>
        <end position="144"/>
    </location>
</feature>